<dbReference type="InterPro" id="IPR046454">
    <property type="entry name" value="GpA_endonuclease"/>
</dbReference>
<sequence>MLDLLASRDHLRSTIANRRRRTLRPPPQLTADEWADTYRIVPSETSAVTGRWDTSMYEVARGPMRAITEPGVRIITGVASAQIFKTSTCETAVGYFMHMAPCPILVYEPTDTTVSAFVDSKLDPMIRSTPELAALWGGRKALERKRDDFTAQKKTFAGGYIEILTANSPANTASRSAKIVVMDEVDKFELTRDGDPVALIDERTKGFSGEELSIRMSTPTIEGESPIAAEYAKSDRRKPYLECPHCGEWHYLKWSQVHYKNAEGKADPEAACYVCESCGCAWTEAERIKPLTTLGAISWRQTKPFKCCDERQDPEVERLWDNEGRALCKTCGRRAVSNRHAGFWAWEAYHPRRSLADLVRSWLDCQGNKGKLQNFVNSKLAETWRPQEEEAGAVDPEQFAARVEPAWDAVPAHVRVLTMGVDVQPRGPQSPGRLEAEVVGWGDGEETWSIEYHVIEGDPDEPDVWAQLDEIRLRAYQREDGKALHIQATCIDTGGHNLDSVMAYCGARRNARVWAIKGASELGGKRQPIWPVVPPKTVKHGARLYIVGTLSGKDWVSSCIGRTSAGPQFMHVPADRASTWFEQLLNEKRVSFVQNGRTMTTWKPRASGARTEALDCRVYAKAALEGLKRAGVRLGVASAAATAAPAQAAPADGQAAPAPAPVPPTPPRRKILQRKPSASSFWS</sequence>
<dbReference type="PANTHER" id="PTHR34413">
    <property type="entry name" value="PROPHAGE TAIL FIBER ASSEMBLY PROTEIN HOMOLOG TFAE-RELATED-RELATED"/>
    <property type="match status" value="1"/>
</dbReference>
<evidence type="ECO:0000313" key="4">
    <source>
        <dbReference type="EMBL" id="PTR18212.1"/>
    </source>
</evidence>
<feature type="region of interest" description="Disordered" evidence="1">
    <location>
        <begin position="643"/>
        <end position="683"/>
    </location>
</feature>
<dbReference type="GO" id="GO:0005524">
    <property type="term" value="F:ATP binding"/>
    <property type="evidence" value="ECO:0007669"/>
    <property type="project" value="InterPro"/>
</dbReference>
<dbReference type="InterPro" id="IPR008866">
    <property type="entry name" value="Phage_lambda_GpA-like"/>
</dbReference>
<dbReference type="AlphaFoldDB" id="A0A2T5K775"/>
<comment type="caution">
    <text evidence="4">The sequence shown here is derived from an EMBL/GenBank/DDBJ whole genome shotgun (WGS) entry which is preliminary data.</text>
</comment>
<feature type="domain" description="Terminase large subunit GpA endonuclease" evidence="3">
    <location>
        <begin position="340"/>
        <end position="627"/>
    </location>
</feature>
<dbReference type="InterPro" id="IPR051220">
    <property type="entry name" value="TFA_Chaperone"/>
</dbReference>
<accession>A0A2T5K775</accession>
<evidence type="ECO:0000313" key="5">
    <source>
        <dbReference type="Proteomes" id="UP000244060"/>
    </source>
</evidence>
<proteinExistence type="inferred from homology"/>
<name>A0A2T5K775_9RHOB</name>
<dbReference type="RefSeq" id="WP_181318497.1">
    <property type="nucleotide sequence ID" value="NZ_QAOT01000009.1"/>
</dbReference>
<dbReference type="Pfam" id="PF20454">
    <property type="entry name" value="GpA_nuclease"/>
    <property type="match status" value="1"/>
</dbReference>
<evidence type="ECO:0000256" key="1">
    <source>
        <dbReference type="SAM" id="MobiDB-lite"/>
    </source>
</evidence>
<dbReference type="Pfam" id="PF05876">
    <property type="entry name" value="GpA_ATPase"/>
    <property type="match status" value="1"/>
</dbReference>
<reference evidence="4 5" key="1">
    <citation type="submission" date="2018-04" db="EMBL/GenBank/DDBJ databases">
        <title>Genomic Encyclopedia of Type Strains, Phase III (KMG-III): the genomes of soil and plant-associated and newly described type strains.</title>
        <authorList>
            <person name="Whitman W."/>
        </authorList>
    </citation>
    <scope>NUCLEOTIDE SEQUENCE [LARGE SCALE GENOMIC DNA]</scope>
    <source>
        <strain evidence="4 5">KA25</strain>
    </source>
</reference>
<keyword evidence="5" id="KW-1185">Reference proteome</keyword>
<gene>
    <name evidence="4" type="ORF">C8J28_109172</name>
</gene>
<evidence type="ECO:0000259" key="2">
    <source>
        <dbReference type="Pfam" id="PF05876"/>
    </source>
</evidence>
<dbReference type="EMBL" id="QAOT01000009">
    <property type="protein sequence ID" value="PTR18212.1"/>
    <property type="molecule type" value="Genomic_DNA"/>
</dbReference>
<dbReference type="Proteomes" id="UP000244060">
    <property type="component" value="Unassembled WGS sequence"/>
</dbReference>
<feature type="compositionally biased region" description="Low complexity" evidence="1">
    <location>
        <begin position="643"/>
        <end position="657"/>
    </location>
</feature>
<dbReference type="GO" id="GO:0016887">
    <property type="term" value="F:ATP hydrolysis activity"/>
    <property type="evidence" value="ECO:0007669"/>
    <property type="project" value="InterPro"/>
</dbReference>
<dbReference type="HAMAP" id="MF_04144">
    <property type="entry name" value="TERL_LAMBDA"/>
    <property type="match status" value="1"/>
</dbReference>
<feature type="domain" description="Phage terminase large subunit GpA ATPase" evidence="2">
    <location>
        <begin position="46"/>
        <end position="290"/>
    </location>
</feature>
<dbReference type="InterPro" id="IPR046453">
    <property type="entry name" value="GpA_ATPase"/>
</dbReference>
<organism evidence="4 5">
    <name type="scientific">Cereibacter azotoformans</name>
    <dbReference type="NCBI Taxonomy" id="43057"/>
    <lineage>
        <taxon>Bacteria</taxon>
        <taxon>Pseudomonadati</taxon>
        <taxon>Pseudomonadota</taxon>
        <taxon>Alphaproteobacteria</taxon>
        <taxon>Rhodobacterales</taxon>
        <taxon>Paracoccaceae</taxon>
        <taxon>Cereibacter</taxon>
    </lineage>
</organism>
<dbReference type="GO" id="GO:0004519">
    <property type="term" value="F:endonuclease activity"/>
    <property type="evidence" value="ECO:0007669"/>
    <property type="project" value="InterPro"/>
</dbReference>
<dbReference type="PANTHER" id="PTHR34413:SF2">
    <property type="entry name" value="PROPHAGE TAIL FIBER ASSEMBLY PROTEIN HOMOLOG TFAE-RELATED"/>
    <property type="match status" value="1"/>
</dbReference>
<protein>
    <submittedName>
        <fullName evidence="4">Phage terminase large subunit GpA-like protein</fullName>
    </submittedName>
</protein>
<evidence type="ECO:0000259" key="3">
    <source>
        <dbReference type="Pfam" id="PF20454"/>
    </source>
</evidence>